<evidence type="ECO:0000256" key="3">
    <source>
        <dbReference type="SAM" id="MobiDB-lite"/>
    </source>
</evidence>
<name>A0ABQ2P9B7_9NEIS</name>
<protein>
    <submittedName>
        <fullName evidence="7">Lipoprotein</fullName>
    </submittedName>
</protein>
<evidence type="ECO:0000259" key="5">
    <source>
        <dbReference type="Pfam" id="PF25917"/>
    </source>
</evidence>
<evidence type="ECO:0000259" key="6">
    <source>
        <dbReference type="Pfam" id="PF25954"/>
    </source>
</evidence>
<feature type="domain" description="CusB-like beta-barrel" evidence="6">
    <location>
        <begin position="217"/>
        <end position="290"/>
    </location>
</feature>
<dbReference type="InterPro" id="IPR058625">
    <property type="entry name" value="MdtA-like_BSH"/>
</dbReference>
<feature type="region of interest" description="Disordered" evidence="3">
    <location>
        <begin position="378"/>
        <end position="401"/>
    </location>
</feature>
<proteinExistence type="inferred from homology"/>
<dbReference type="EMBL" id="BMLX01000002">
    <property type="protein sequence ID" value="GGP21015.1"/>
    <property type="molecule type" value="Genomic_DNA"/>
</dbReference>
<dbReference type="PANTHER" id="PTHR30469:SF15">
    <property type="entry name" value="HLYD FAMILY OF SECRETION PROTEINS"/>
    <property type="match status" value="1"/>
</dbReference>
<keyword evidence="7" id="KW-0449">Lipoprotein</keyword>
<organism evidence="7 8">
    <name type="scientific">Silvimonas iriomotensis</name>
    <dbReference type="NCBI Taxonomy" id="449662"/>
    <lineage>
        <taxon>Bacteria</taxon>
        <taxon>Pseudomonadati</taxon>
        <taxon>Pseudomonadota</taxon>
        <taxon>Betaproteobacteria</taxon>
        <taxon>Neisseriales</taxon>
        <taxon>Chitinibacteraceae</taxon>
        <taxon>Silvimonas</taxon>
    </lineage>
</organism>
<accession>A0ABQ2P9B7</accession>
<feature type="chain" id="PRO_5046888402" evidence="4">
    <location>
        <begin position="29"/>
        <end position="401"/>
    </location>
</feature>
<gene>
    <name evidence="7" type="ORF">GCM10010970_18090</name>
</gene>
<dbReference type="InterPro" id="IPR058792">
    <property type="entry name" value="Beta-barrel_RND_2"/>
</dbReference>
<dbReference type="Gene3D" id="2.40.420.20">
    <property type="match status" value="1"/>
</dbReference>
<dbReference type="Gene3D" id="2.40.30.170">
    <property type="match status" value="1"/>
</dbReference>
<dbReference type="InterPro" id="IPR006143">
    <property type="entry name" value="RND_pump_MFP"/>
</dbReference>
<dbReference type="PROSITE" id="PS51257">
    <property type="entry name" value="PROKAR_LIPOPROTEIN"/>
    <property type="match status" value="1"/>
</dbReference>
<dbReference type="Gene3D" id="2.40.50.100">
    <property type="match status" value="2"/>
</dbReference>
<evidence type="ECO:0000313" key="8">
    <source>
        <dbReference type="Proteomes" id="UP000637267"/>
    </source>
</evidence>
<evidence type="ECO:0000313" key="7">
    <source>
        <dbReference type="EMBL" id="GGP21015.1"/>
    </source>
</evidence>
<dbReference type="Pfam" id="PF25954">
    <property type="entry name" value="Beta-barrel_RND_2"/>
    <property type="match status" value="1"/>
</dbReference>
<evidence type="ECO:0000256" key="4">
    <source>
        <dbReference type="SAM" id="SignalP"/>
    </source>
</evidence>
<dbReference type="Pfam" id="PF25917">
    <property type="entry name" value="BSH_RND"/>
    <property type="match status" value="1"/>
</dbReference>
<keyword evidence="2" id="KW-0175">Coiled coil</keyword>
<evidence type="ECO:0000256" key="2">
    <source>
        <dbReference type="SAM" id="Coils"/>
    </source>
</evidence>
<dbReference type="SUPFAM" id="SSF111369">
    <property type="entry name" value="HlyD-like secretion proteins"/>
    <property type="match status" value="1"/>
</dbReference>
<sequence length="401" mass="42244">MKDPLSHAVPLRASTLALALLVAGALSACKEAEPPPAPLAVVVAGAVHAQTAPDSDSALHYPVEVAARYSNVMSFRIDGQIVSRAVRLGDAVKQGQIVARQDPTDAQKQVASAQAQLEGAEHKLVFAKQQLDRDHAQARRNLIATNQLEQTQDNFTAAQAARDQAAAQLKLAQNNLQYTSLAADHDGVITSENAQTGEVVKAGQAVYGLAWNGDTDINLDAAERDLGKMAVGQAASVTFAALPDKHYDAKVREISPAADPQSRTYRVKLTLLHPGPEVRLGMTGDAMLQPAGSKSSAVAHIPDATFRVPATAIFHQGKDPAVWVVKPGNTLELRPVSVADYGERTATVSAGLRDGEQIVLAGVHTVFAGEKVKPVKPLFEGEGDNSQASQPARAVTAEAAQ</sequence>
<dbReference type="PANTHER" id="PTHR30469">
    <property type="entry name" value="MULTIDRUG RESISTANCE PROTEIN MDTA"/>
    <property type="match status" value="1"/>
</dbReference>
<reference evidence="8" key="1">
    <citation type="journal article" date="2019" name="Int. J. Syst. Evol. Microbiol.">
        <title>The Global Catalogue of Microorganisms (GCM) 10K type strain sequencing project: providing services to taxonomists for standard genome sequencing and annotation.</title>
        <authorList>
            <consortium name="The Broad Institute Genomics Platform"/>
            <consortium name="The Broad Institute Genome Sequencing Center for Infectious Disease"/>
            <person name="Wu L."/>
            <person name="Ma J."/>
        </authorList>
    </citation>
    <scope>NUCLEOTIDE SEQUENCE [LARGE SCALE GENOMIC DNA]</scope>
    <source>
        <strain evidence="8">CGMCC 1.8859</strain>
    </source>
</reference>
<feature type="coiled-coil region" evidence="2">
    <location>
        <begin position="110"/>
        <end position="168"/>
    </location>
</feature>
<keyword evidence="4" id="KW-0732">Signal</keyword>
<feature type="domain" description="Multidrug resistance protein MdtA-like barrel-sandwich hybrid" evidence="5">
    <location>
        <begin position="76"/>
        <end position="205"/>
    </location>
</feature>
<keyword evidence="8" id="KW-1185">Reference proteome</keyword>
<evidence type="ECO:0000256" key="1">
    <source>
        <dbReference type="ARBA" id="ARBA00009477"/>
    </source>
</evidence>
<dbReference type="NCBIfam" id="TIGR01730">
    <property type="entry name" value="RND_mfp"/>
    <property type="match status" value="1"/>
</dbReference>
<comment type="caution">
    <text evidence="7">The sequence shown here is derived from an EMBL/GenBank/DDBJ whole genome shotgun (WGS) entry which is preliminary data.</text>
</comment>
<dbReference type="Proteomes" id="UP000637267">
    <property type="component" value="Unassembled WGS sequence"/>
</dbReference>
<dbReference type="RefSeq" id="WP_188703950.1">
    <property type="nucleotide sequence ID" value="NZ_BMLX01000002.1"/>
</dbReference>
<comment type="similarity">
    <text evidence="1">Belongs to the membrane fusion protein (MFP) (TC 8.A.1) family.</text>
</comment>
<feature type="signal peptide" evidence="4">
    <location>
        <begin position="1"/>
        <end position="28"/>
    </location>
</feature>